<proteinExistence type="predicted"/>
<sequence>MRTITITLTPQADDVTWADVRDAVNQTTPAMRSLPVNSEWSGDVDTYSCGLRVQVAVRDGDALDPATSDLDTLDTLMEALEDVRTIYTHLRLQEGVLADAVKAGDDAQAEFSQGRIGRHTVELAKAQERLEAAQAAHKAAHP</sequence>
<accession>A0ACD4ULN4</accession>
<keyword evidence="2" id="KW-1185">Reference proteome</keyword>
<evidence type="ECO:0000313" key="1">
    <source>
        <dbReference type="EMBL" id="WKW87056.1"/>
    </source>
</evidence>
<gene>
    <name evidence="1" type="primary">19</name>
    <name evidence="1" type="ORF">SEA_NICOLE72_19</name>
</gene>
<evidence type="ECO:0000313" key="2">
    <source>
        <dbReference type="Proteomes" id="UP001654554"/>
    </source>
</evidence>
<name>A0ACD4ULN4_9CAUD</name>
<dbReference type="EMBL" id="OR159674">
    <property type="protein sequence ID" value="WKW87056.1"/>
    <property type="molecule type" value="Genomic_DNA"/>
</dbReference>
<dbReference type="Proteomes" id="UP001654554">
    <property type="component" value="Segment"/>
</dbReference>
<protein>
    <submittedName>
        <fullName evidence="1">Uncharacterized protein</fullName>
    </submittedName>
</protein>
<organism evidence="1 2">
    <name type="scientific">Microbacterium phage Nicole72</name>
    <dbReference type="NCBI Taxonomy" id="3062838"/>
    <lineage>
        <taxon>Viruses</taxon>
        <taxon>Duplodnaviria</taxon>
        <taxon>Heunggongvirae</taxon>
        <taxon>Uroviricota</taxon>
        <taxon>Caudoviricetes</taxon>
        <taxon>Hodgkinviridae</taxon>
        <taxon>Meganvirus</taxon>
        <taxon>Meganvirus nichole72</taxon>
    </lineage>
</organism>
<reference evidence="1" key="1">
    <citation type="submission" date="2023-06" db="EMBL/GenBank/DDBJ databases">
        <authorList>
            <person name="Byrum C.A."/>
            <person name="Fullante V.A."/>
            <person name="Ghosh G."/>
            <person name="Ivey A.L."/>
            <person name="Joby C.P."/>
            <person name="Johnson E."/>
            <person name="Kamil H.A."/>
            <person name="Martinez L."/>
            <person name="Tutelo G.A."/>
            <person name="Wilson D."/>
            <person name="Ziegler A.J."/>
            <person name="Garlena R.A."/>
            <person name="Russell D.A."/>
            <person name="Jacobs-Sera D."/>
            <person name="Hatfull G.F."/>
        </authorList>
    </citation>
    <scope>NUCLEOTIDE SEQUENCE</scope>
</reference>